<organism evidence="2 3">
    <name type="scientific">Paramecium octaurelia</name>
    <dbReference type="NCBI Taxonomy" id="43137"/>
    <lineage>
        <taxon>Eukaryota</taxon>
        <taxon>Sar</taxon>
        <taxon>Alveolata</taxon>
        <taxon>Ciliophora</taxon>
        <taxon>Intramacronucleata</taxon>
        <taxon>Oligohymenophorea</taxon>
        <taxon>Peniculida</taxon>
        <taxon>Parameciidae</taxon>
        <taxon>Paramecium</taxon>
    </lineage>
</organism>
<reference evidence="2" key="1">
    <citation type="submission" date="2021-01" db="EMBL/GenBank/DDBJ databases">
        <authorList>
            <consortium name="Genoscope - CEA"/>
            <person name="William W."/>
        </authorList>
    </citation>
    <scope>NUCLEOTIDE SEQUENCE</scope>
</reference>
<dbReference type="OrthoDB" id="416474at2759"/>
<feature type="domain" description="Poly(A) RNA polymerase mitochondrial-like central palm" evidence="1">
    <location>
        <begin position="26"/>
        <end position="146"/>
    </location>
</feature>
<name>A0A8S1WJW4_PAROT</name>
<sequence>MFQPEKPIEIEKCLELIFRNSLGDQAQEDLIKDTTQAFLQFLHENELAQRNTKIIMFGSLLNGFKTKQSDIDFSITTNSYISEKTALSYWTTQLGYQTRFKLDQSFLKSRVPVIKILDQQNLIHIDLCYNNLLGAINTRLLKAYSQLDCKVQKGGALLKIWARGAKIVTNFLFSSYSIIILWLHFLQANYDLPNLQNQNYNCNNIDSDLTLKRTLYENENIIKIKSFFVYEGETYEKLKFQFQAKISQISLQTLLQEFFGYYSQNGQGFNQPYKISINLKELKDQGMQYSMSDPFDPLHDPLKKINKAFRNNRAFDNAKQFMKTAQEIEFLFQDERQLLHY</sequence>
<dbReference type="Pfam" id="PF22600">
    <property type="entry name" value="MTPAP-like_central"/>
    <property type="match status" value="1"/>
</dbReference>
<dbReference type="OMA" id="IIILWLH"/>
<dbReference type="Proteomes" id="UP000683925">
    <property type="component" value="Unassembled WGS sequence"/>
</dbReference>
<gene>
    <name evidence="2" type="ORF">POCTA_138.1.T0940032</name>
</gene>
<dbReference type="GO" id="GO:0016779">
    <property type="term" value="F:nucleotidyltransferase activity"/>
    <property type="evidence" value="ECO:0007669"/>
    <property type="project" value="TreeGrafter"/>
</dbReference>
<dbReference type="EMBL" id="CAJJDP010000093">
    <property type="protein sequence ID" value="CAD8188977.1"/>
    <property type="molecule type" value="Genomic_DNA"/>
</dbReference>
<dbReference type="CDD" id="cd05402">
    <property type="entry name" value="NT_PAP_TUTase"/>
    <property type="match status" value="1"/>
</dbReference>
<evidence type="ECO:0000313" key="3">
    <source>
        <dbReference type="Proteomes" id="UP000683925"/>
    </source>
</evidence>
<dbReference type="PANTHER" id="PTHR12271:SF40">
    <property type="entry name" value="POLY(A) RNA POLYMERASE GLD2"/>
    <property type="match status" value="1"/>
</dbReference>
<evidence type="ECO:0000313" key="2">
    <source>
        <dbReference type="EMBL" id="CAD8188977.1"/>
    </source>
</evidence>
<dbReference type="PANTHER" id="PTHR12271">
    <property type="entry name" value="POLY A POLYMERASE CID PAP -RELATED"/>
    <property type="match status" value="1"/>
</dbReference>
<accession>A0A8S1WJW4</accession>
<keyword evidence="3" id="KW-1185">Reference proteome</keyword>
<evidence type="ECO:0000259" key="1">
    <source>
        <dbReference type="Pfam" id="PF22600"/>
    </source>
</evidence>
<comment type="caution">
    <text evidence="2">The sequence shown here is derived from an EMBL/GenBank/DDBJ whole genome shotgun (WGS) entry which is preliminary data.</text>
</comment>
<dbReference type="AlphaFoldDB" id="A0A8S1WJW4"/>
<dbReference type="InterPro" id="IPR054708">
    <property type="entry name" value="MTPAP-like_central"/>
</dbReference>
<dbReference type="GO" id="GO:0031123">
    <property type="term" value="P:RNA 3'-end processing"/>
    <property type="evidence" value="ECO:0007669"/>
    <property type="project" value="TreeGrafter"/>
</dbReference>
<proteinExistence type="predicted"/>
<protein>
    <recommendedName>
        <fullName evidence="1">Poly(A) RNA polymerase mitochondrial-like central palm domain-containing protein</fullName>
    </recommendedName>
</protein>